<protein>
    <submittedName>
        <fullName evidence="2">Uncharacterized protein</fullName>
    </submittedName>
</protein>
<keyword evidence="3" id="KW-1185">Reference proteome</keyword>
<name>A0AAD9UBV1_9ROSI</name>
<dbReference type="PANTHER" id="PTHR36312">
    <property type="entry name" value="THIONIN-LIKE PROTEIN 1"/>
    <property type="match status" value="1"/>
</dbReference>
<proteinExistence type="predicted"/>
<keyword evidence="1" id="KW-0732">Signal</keyword>
<sequence>MEKRGVESLFMVFVILGLLVGQLAADFKLCFTNCFVICRIYGGAAIECGTKYFKECTFDTYFSHTVKHTDYFCKIGCVTFLCTNLRTKLDPDQ</sequence>
<evidence type="ECO:0000256" key="1">
    <source>
        <dbReference type="SAM" id="SignalP"/>
    </source>
</evidence>
<gene>
    <name evidence="2" type="ORF">Ddye_011222</name>
</gene>
<dbReference type="InterPro" id="IPR038975">
    <property type="entry name" value="THNL"/>
</dbReference>
<dbReference type="AlphaFoldDB" id="A0AAD9UBV1"/>
<dbReference type="PANTHER" id="PTHR36312:SF1">
    <property type="entry name" value="OS01G0594500 PROTEIN"/>
    <property type="match status" value="1"/>
</dbReference>
<reference evidence="2" key="1">
    <citation type="journal article" date="2023" name="Plant J.">
        <title>Genome sequences and population genomics provide insights into the demographic history, inbreeding, and mutation load of two 'living fossil' tree species of Dipteronia.</title>
        <authorList>
            <person name="Feng Y."/>
            <person name="Comes H.P."/>
            <person name="Chen J."/>
            <person name="Zhu S."/>
            <person name="Lu R."/>
            <person name="Zhang X."/>
            <person name="Li P."/>
            <person name="Qiu J."/>
            <person name="Olsen K.M."/>
            <person name="Qiu Y."/>
        </authorList>
    </citation>
    <scope>NUCLEOTIDE SEQUENCE</scope>
    <source>
        <strain evidence="2">KIB01</strain>
    </source>
</reference>
<organism evidence="2 3">
    <name type="scientific">Dipteronia dyeriana</name>
    <dbReference type="NCBI Taxonomy" id="168575"/>
    <lineage>
        <taxon>Eukaryota</taxon>
        <taxon>Viridiplantae</taxon>
        <taxon>Streptophyta</taxon>
        <taxon>Embryophyta</taxon>
        <taxon>Tracheophyta</taxon>
        <taxon>Spermatophyta</taxon>
        <taxon>Magnoliopsida</taxon>
        <taxon>eudicotyledons</taxon>
        <taxon>Gunneridae</taxon>
        <taxon>Pentapetalae</taxon>
        <taxon>rosids</taxon>
        <taxon>malvids</taxon>
        <taxon>Sapindales</taxon>
        <taxon>Sapindaceae</taxon>
        <taxon>Hippocastanoideae</taxon>
        <taxon>Acereae</taxon>
        <taxon>Dipteronia</taxon>
    </lineage>
</organism>
<dbReference type="EMBL" id="JANJYI010000004">
    <property type="protein sequence ID" value="KAK2651366.1"/>
    <property type="molecule type" value="Genomic_DNA"/>
</dbReference>
<comment type="caution">
    <text evidence="2">The sequence shown here is derived from an EMBL/GenBank/DDBJ whole genome shotgun (WGS) entry which is preliminary data.</text>
</comment>
<dbReference type="Proteomes" id="UP001280121">
    <property type="component" value="Unassembled WGS sequence"/>
</dbReference>
<evidence type="ECO:0000313" key="3">
    <source>
        <dbReference type="Proteomes" id="UP001280121"/>
    </source>
</evidence>
<evidence type="ECO:0000313" key="2">
    <source>
        <dbReference type="EMBL" id="KAK2651366.1"/>
    </source>
</evidence>
<feature type="signal peptide" evidence="1">
    <location>
        <begin position="1"/>
        <end position="25"/>
    </location>
</feature>
<feature type="chain" id="PRO_5042104919" evidence="1">
    <location>
        <begin position="26"/>
        <end position="93"/>
    </location>
</feature>
<accession>A0AAD9UBV1</accession>